<dbReference type="InterPro" id="IPR056072">
    <property type="entry name" value="SNTX_MACPF/CDC-like_dom"/>
</dbReference>
<organism evidence="3 4">
    <name type="scientific">Fusarium venenatum</name>
    <dbReference type="NCBI Taxonomy" id="56646"/>
    <lineage>
        <taxon>Eukaryota</taxon>
        <taxon>Fungi</taxon>
        <taxon>Dikarya</taxon>
        <taxon>Ascomycota</taxon>
        <taxon>Pezizomycotina</taxon>
        <taxon>Sordariomycetes</taxon>
        <taxon>Hypocreomycetidae</taxon>
        <taxon>Hypocreales</taxon>
        <taxon>Nectriaceae</taxon>
        <taxon>Fusarium</taxon>
    </lineage>
</organism>
<dbReference type="InterPro" id="IPR052090">
    <property type="entry name" value="Cytolytic_pore-forming_toxin"/>
</dbReference>
<feature type="domain" description="SNTX MACPF/CDC-like" evidence="1">
    <location>
        <begin position="4"/>
        <end position="267"/>
    </location>
</feature>
<dbReference type="OrthoDB" id="8954335at2759"/>
<dbReference type="RefSeq" id="XP_025586989.1">
    <property type="nucleotide sequence ID" value="XM_025736377.2"/>
</dbReference>
<proteinExistence type="predicted"/>
<protein>
    <submittedName>
        <fullName evidence="3">Uncharacterized protein</fullName>
    </submittedName>
</protein>
<evidence type="ECO:0000259" key="1">
    <source>
        <dbReference type="Pfam" id="PF24674"/>
    </source>
</evidence>
<dbReference type="Proteomes" id="UP000245910">
    <property type="component" value="Chromosome II"/>
</dbReference>
<evidence type="ECO:0000259" key="2">
    <source>
        <dbReference type="Pfam" id="PF24676"/>
    </source>
</evidence>
<dbReference type="Pfam" id="PF24674">
    <property type="entry name" value="MACPF_SNTX"/>
    <property type="match status" value="1"/>
</dbReference>
<keyword evidence="4" id="KW-1185">Reference proteome</keyword>
<feature type="domain" description="DUF7656" evidence="2">
    <location>
        <begin position="388"/>
        <end position="480"/>
    </location>
</feature>
<dbReference type="EMBL" id="LN649230">
    <property type="protein sequence ID" value="CEI63269.1"/>
    <property type="molecule type" value="Genomic_DNA"/>
</dbReference>
<sequence>MAEIHRPALGQEVAIETLYDAKRDQFLPTSILPPSVPEGFITRSQRQTSQQYDLSWSVGATHKSRFNLMNIDANLAASIACDLTVPQGYGMFLEDGTSETNILQGNVRHIYNTCREYVELGNQDISHVLAQGFISVADGRSTHFVVAANYGLQSIITMKYNLRDPRNKANVEPVFTHDVRTVHDIAKLLSSLNFSNNTVNRRLALAYEFRLYTDIQKEYGICIESLALLCTFVQTGPRQIRADSGKKGYPINYTLLPLQFLRLGATTVPDSNRTHISITDIDPVLDIFDRYNEDKDTLDNYKLDIRGKKHCIPLQHFDDVNNTILRMLGIQNNLKVELKRRVLNVRNGIENDRRLHELHAIIETNPERISLVSITMQQSDKMDFITRAVGHGATYIGFNGLSLKDVTLPHDSPAPYTFEFNNAVLKSSISWKEQHDAFMKFLWNPQRRCQVYIVDCDAPLQHKHLDCARFSEMQRNNTASIQHEEQD</sequence>
<dbReference type="AlphaFoldDB" id="A0A2L2T1J0"/>
<name>A0A2L2T1J0_9HYPO</name>
<dbReference type="InterPro" id="IPR056073">
    <property type="entry name" value="DUF7656"/>
</dbReference>
<dbReference type="STRING" id="56646.A0A2L2T1J0"/>
<dbReference type="Pfam" id="PF24676">
    <property type="entry name" value="DUF7656"/>
    <property type="match status" value="1"/>
</dbReference>
<evidence type="ECO:0000313" key="3">
    <source>
        <dbReference type="EMBL" id="CEI63269.1"/>
    </source>
</evidence>
<dbReference type="KEGG" id="fvn:FVRRES_07705"/>
<evidence type="ECO:0000313" key="4">
    <source>
        <dbReference type="Proteomes" id="UP000245910"/>
    </source>
</evidence>
<dbReference type="PANTHER" id="PTHR31594">
    <property type="entry name" value="AIG1-TYPE G DOMAIN-CONTAINING PROTEIN"/>
    <property type="match status" value="1"/>
</dbReference>
<dbReference type="PANTHER" id="PTHR31594:SF14">
    <property type="entry name" value="FIBRONECTIN TYPE-III DOMAIN-CONTAINING PROTEIN"/>
    <property type="match status" value="1"/>
</dbReference>
<dbReference type="GeneID" id="37259344"/>
<reference evidence="4" key="1">
    <citation type="submission" date="2014-10" db="EMBL/GenBank/DDBJ databases">
        <authorList>
            <person name="King R."/>
        </authorList>
    </citation>
    <scope>NUCLEOTIDE SEQUENCE [LARGE SCALE GENOMIC DNA]</scope>
    <source>
        <strain evidence="4">A3/5</strain>
    </source>
</reference>
<accession>A0A2L2T1J0</accession>